<dbReference type="STRING" id="7375.A0A0L0BNR1"/>
<gene>
    <name evidence="1" type="ORF">FF38_09774</name>
</gene>
<organism evidence="1 2">
    <name type="scientific">Lucilia cuprina</name>
    <name type="common">Green bottle fly</name>
    <name type="synonym">Australian sheep blowfly</name>
    <dbReference type="NCBI Taxonomy" id="7375"/>
    <lineage>
        <taxon>Eukaryota</taxon>
        <taxon>Metazoa</taxon>
        <taxon>Ecdysozoa</taxon>
        <taxon>Arthropoda</taxon>
        <taxon>Hexapoda</taxon>
        <taxon>Insecta</taxon>
        <taxon>Pterygota</taxon>
        <taxon>Neoptera</taxon>
        <taxon>Endopterygota</taxon>
        <taxon>Diptera</taxon>
        <taxon>Brachycera</taxon>
        <taxon>Muscomorpha</taxon>
        <taxon>Oestroidea</taxon>
        <taxon>Calliphoridae</taxon>
        <taxon>Luciliinae</taxon>
        <taxon>Lucilia</taxon>
    </lineage>
</organism>
<proteinExistence type="predicted"/>
<name>A0A0L0BNR1_LUCCU</name>
<keyword evidence="2" id="KW-1185">Reference proteome</keyword>
<accession>A0A0L0BNR1</accession>
<sequence length="87" mass="9889">MFSVTNSILTAHLQNSKVFRFIVDTEDETEIDSYADKPDLGDMRSKPQFEVNIVRGSTTLSFTCSFWQGTPQEEEYIYAVAGEVELN</sequence>
<reference evidence="1 2" key="1">
    <citation type="journal article" date="2015" name="Nat. Commun.">
        <title>Lucilia cuprina genome unlocks parasitic fly biology to underpin future interventions.</title>
        <authorList>
            <person name="Anstead C.A."/>
            <person name="Korhonen P.K."/>
            <person name="Young N.D."/>
            <person name="Hall R.S."/>
            <person name="Jex A.R."/>
            <person name="Murali S.C."/>
            <person name="Hughes D.S."/>
            <person name="Lee S.F."/>
            <person name="Perry T."/>
            <person name="Stroehlein A.J."/>
            <person name="Ansell B.R."/>
            <person name="Breugelmans B."/>
            <person name="Hofmann A."/>
            <person name="Qu J."/>
            <person name="Dugan S."/>
            <person name="Lee S.L."/>
            <person name="Chao H."/>
            <person name="Dinh H."/>
            <person name="Han Y."/>
            <person name="Doddapaneni H.V."/>
            <person name="Worley K.C."/>
            <person name="Muzny D.M."/>
            <person name="Ioannidis P."/>
            <person name="Waterhouse R.M."/>
            <person name="Zdobnov E.M."/>
            <person name="James P.J."/>
            <person name="Bagnall N.H."/>
            <person name="Kotze A.C."/>
            <person name="Gibbs R.A."/>
            <person name="Richards S."/>
            <person name="Batterham P."/>
            <person name="Gasser R.B."/>
        </authorList>
    </citation>
    <scope>NUCLEOTIDE SEQUENCE [LARGE SCALE GENOMIC DNA]</scope>
    <source>
        <strain evidence="1 2">LS</strain>
        <tissue evidence="1">Full body</tissue>
    </source>
</reference>
<comment type="caution">
    <text evidence="1">The sequence shown here is derived from an EMBL/GenBank/DDBJ whole genome shotgun (WGS) entry which is preliminary data.</text>
</comment>
<dbReference type="Proteomes" id="UP000037069">
    <property type="component" value="Unassembled WGS sequence"/>
</dbReference>
<dbReference type="AlphaFoldDB" id="A0A0L0BNR1"/>
<protein>
    <submittedName>
        <fullName evidence="1">Uncharacterized protein</fullName>
    </submittedName>
</protein>
<dbReference type="EMBL" id="JRES01001589">
    <property type="protein sequence ID" value="KNC21692.1"/>
    <property type="molecule type" value="Genomic_DNA"/>
</dbReference>
<evidence type="ECO:0000313" key="2">
    <source>
        <dbReference type="Proteomes" id="UP000037069"/>
    </source>
</evidence>
<dbReference type="OrthoDB" id="278212at2759"/>
<evidence type="ECO:0000313" key="1">
    <source>
        <dbReference type="EMBL" id="KNC21692.1"/>
    </source>
</evidence>